<organism evidence="2 3">
    <name type="scientific">Chelonoidis abingdonii</name>
    <name type="common">Abingdon island giant tortoise</name>
    <name type="synonym">Testudo abingdonii</name>
    <dbReference type="NCBI Taxonomy" id="106734"/>
    <lineage>
        <taxon>Eukaryota</taxon>
        <taxon>Metazoa</taxon>
        <taxon>Chordata</taxon>
        <taxon>Craniata</taxon>
        <taxon>Vertebrata</taxon>
        <taxon>Euteleostomi</taxon>
        <taxon>Archelosauria</taxon>
        <taxon>Testudinata</taxon>
        <taxon>Testudines</taxon>
        <taxon>Cryptodira</taxon>
        <taxon>Durocryptodira</taxon>
        <taxon>Testudinoidea</taxon>
        <taxon>Testudinidae</taxon>
        <taxon>Chelonoidis</taxon>
    </lineage>
</organism>
<proteinExistence type="predicted"/>
<accession>A0A8C0GJ75</accession>
<evidence type="ECO:0000313" key="3">
    <source>
        <dbReference type="Proteomes" id="UP000694404"/>
    </source>
</evidence>
<dbReference type="AlphaFoldDB" id="A0A8C0GJ75"/>
<feature type="region of interest" description="Disordered" evidence="1">
    <location>
        <begin position="1"/>
        <end position="23"/>
    </location>
</feature>
<dbReference type="PANTHER" id="PTHR45913">
    <property type="entry name" value="EPM2A-INTERACTING PROTEIN 1"/>
    <property type="match status" value="1"/>
</dbReference>
<evidence type="ECO:0000256" key="1">
    <source>
        <dbReference type="SAM" id="MobiDB-lite"/>
    </source>
</evidence>
<dbReference type="Ensembl" id="ENSCABT00000009638.1">
    <property type="protein sequence ID" value="ENSCABP00000008792.1"/>
    <property type="gene ID" value="ENSCABG00000006639.1"/>
</dbReference>
<protein>
    <submittedName>
        <fullName evidence="2">Uncharacterized protein</fullName>
    </submittedName>
</protein>
<dbReference type="PANTHER" id="PTHR45913:SF5">
    <property type="entry name" value="GENERAL TRANSCRIPTION FACTOR II-I REPEAT DOMAIN-CONTAINING PROTEIN 2A-LIKE PROTEIN"/>
    <property type="match status" value="1"/>
</dbReference>
<reference evidence="2" key="1">
    <citation type="submission" date="2025-08" db="UniProtKB">
        <authorList>
            <consortium name="Ensembl"/>
        </authorList>
    </citation>
    <scope>IDENTIFICATION</scope>
</reference>
<keyword evidence="3" id="KW-1185">Reference proteome</keyword>
<dbReference type="GeneTree" id="ENSGT01120000276232"/>
<reference evidence="2" key="2">
    <citation type="submission" date="2025-09" db="UniProtKB">
        <authorList>
            <consortium name="Ensembl"/>
        </authorList>
    </citation>
    <scope>IDENTIFICATION</scope>
</reference>
<dbReference type="Proteomes" id="UP000694404">
    <property type="component" value="Unplaced"/>
</dbReference>
<name>A0A8C0GJ75_CHEAB</name>
<evidence type="ECO:0000313" key="2">
    <source>
        <dbReference type="Ensembl" id="ENSCABP00000008792.1"/>
    </source>
</evidence>
<sequence length="201" mass="23164">MKLEHRAMGSEKIGLGQEQDGWDSTERLKIGRNGQKNMLPRALSPPDPGMEPKIPESQHSSIISNLHEQFDVWFKDFKALKPHFQLFSTPFAVEIDYVAEEMQMELVELQCDTMLKQKYTDVGIPEFYRFLSQERFPMLFSASARIMFFSSMKINKSVLRSRLADEHLKATLRLLLSQDIKPNIDALVDDEYNPPAPTTQV</sequence>
<dbReference type="OMA" id="KLEHRAM"/>